<protein>
    <submittedName>
        <fullName evidence="1">Uncharacterized protein</fullName>
    </submittedName>
</protein>
<evidence type="ECO:0000313" key="1">
    <source>
        <dbReference type="EMBL" id="KAI3781457.1"/>
    </source>
</evidence>
<sequence>MERSENQQDRINSSKEESEEEILFNLDDSSLTSKSFSNYRSVMTSLSDDSHHPLASPADTDPLLSPPSPSPPPKNPNSDNNSHSDPLTYADVDFMSPITNGEEARSAENPREESESLVPLSTPPPPPYLKITVSNPQKEVESTNSIVPGGNTYVTYLITTKTNMPEFGGPQFTVRRRFKDVVTLSDRLMEGYRGYFIPPRPDKSVVESQVMQKHEFVEQRRHALEKYLQRLAEHPVIRQSDELRVFLQVQGKLPLLPTAPVTSRMLDGATKLSKQLLGDNSGGGSVRIQPQDVVQPAKSRWDFLRIVKEMNQSVSNDWGGSKPPVNEDDTEFLQHKERLLDLEKQLTSASKQAESFVKAQQDMAETMGDFGLSFIKLTKYENQQAILETQRKRAADMKNLATSAIKASRLWRELNSQTVKHLDTLHDQMGLILGVHTAFSDRSSALLTVQTLTTELDSLYSQAEKLESASSRTFGSDRSKTLKLGELREVIRVTEDAKSCATREYERIKENNRTEVERLDRERKVDFKKMLKGFVVNQIYYNCGCFLKLWHIQRKLGRSGQKLQRKAVDMLNMVVEWF</sequence>
<reference evidence="2" key="1">
    <citation type="journal article" date="2022" name="Mol. Ecol. Resour.">
        <title>The genomes of chicory, endive, great burdock and yacon provide insights into Asteraceae palaeo-polyploidization history and plant inulin production.</title>
        <authorList>
            <person name="Fan W."/>
            <person name="Wang S."/>
            <person name="Wang H."/>
            <person name="Wang A."/>
            <person name="Jiang F."/>
            <person name="Liu H."/>
            <person name="Zhao H."/>
            <person name="Xu D."/>
            <person name="Zhang Y."/>
        </authorList>
    </citation>
    <scope>NUCLEOTIDE SEQUENCE [LARGE SCALE GENOMIC DNA]</scope>
    <source>
        <strain evidence="2">cv. Punajuju</strain>
    </source>
</reference>
<accession>A0ACB9GDL6</accession>
<keyword evidence="2" id="KW-1185">Reference proteome</keyword>
<dbReference type="Proteomes" id="UP001055811">
    <property type="component" value="Linkage Group LG02"/>
</dbReference>
<name>A0ACB9GDL6_CICIN</name>
<evidence type="ECO:0000313" key="2">
    <source>
        <dbReference type="Proteomes" id="UP001055811"/>
    </source>
</evidence>
<proteinExistence type="predicted"/>
<organism evidence="1 2">
    <name type="scientific">Cichorium intybus</name>
    <name type="common">Chicory</name>
    <dbReference type="NCBI Taxonomy" id="13427"/>
    <lineage>
        <taxon>Eukaryota</taxon>
        <taxon>Viridiplantae</taxon>
        <taxon>Streptophyta</taxon>
        <taxon>Embryophyta</taxon>
        <taxon>Tracheophyta</taxon>
        <taxon>Spermatophyta</taxon>
        <taxon>Magnoliopsida</taxon>
        <taxon>eudicotyledons</taxon>
        <taxon>Gunneridae</taxon>
        <taxon>Pentapetalae</taxon>
        <taxon>asterids</taxon>
        <taxon>campanulids</taxon>
        <taxon>Asterales</taxon>
        <taxon>Asteraceae</taxon>
        <taxon>Cichorioideae</taxon>
        <taxon>Cichorieae</taxon>
        <taxon>Cichoriinae</taxon>
        <taxon>Cichorium</taxon>
    </lineage>
</organism>
<gene>
    <name evidence="1" type="ORF">L2E82_11472</name>
</gene>
<dbReference type="EMBL" id="CM042010">
    <property type="protein sequence ID" value="KAI3781457.1"/>
    <property type="molecule type" value="Genomic_DNA"/>
</dbReference>
<comment type="caution">
    <text evidence="1">The sequence shown here is derived from an EMBL/GenBank/DDBJ whole genome shotgun (WGS) entry which is preliminary data.</text>
</comment>
<reference evidence="1 2" key="2">
    <citation type="journal article" date="2022" name="Mol. Ecol. Resour.">
        <title>The genomes of chicory, endive, great burdock and yacon provide insights into Asteraceae paleo-polyploidization history and plant inulin production.</title>
        <authorList>
            <person name="Fan W."/>
            <person name="Wang S."/>
            <person name="Wang H."/>
            <person name="Wang A."/>
            <person name="Jiang F."/>
            <person name="Liu H."/>
            <person name="Zhao H."/>
            <person name="Xu D."/>
            <person name="Zhang Y."/>
        </authorList>
    </citation>
    <scope>NUCLEOTIDE SEQUENCE [LARGE SCALE GENOMIC DNA]</scope>
    <source>
        <strain evidence="2">cv. Punajuju</strain>
        <tissue evidence="1">Leaves</tissue>
    </source>
</reference>